<proteinExistence type="predicted"/>
<organism evidence="1 2">
    <name type="scientific">Trichonephila clavata</name>
    <name type="common">Joro spider</name>
    <name type="synonym">Nephila clavata</name>
    <dbReference type="NCBI Taxonomy" id="2740835"/>
    <lineage>
        <taxon>Eukaryota</taxon>
        <taxon>Metazoa</taxon>
        <taxon>Ecdysozoa</taxon>
        <taxon>Arthropoda</taxon>
        <taxon>Chelicerata</taxon>
        <taxon>Arachnida</taxon>
        <taxon>Araneae</taxon>
        <taxon>Araneomorphae</taxon>
        <taxon>Entelegynae</taxon>
        <taxon>Araneoidea</taxon>
        <taxon>Nephilidae</taxon>
        <taxon>Trichonephila</taxon>
    </lineage>
</organism>
<name>A0A8X6FS72_TRICU</name>
<dbReference type="Proteomes" id="UP000887116">
    <property type="component" value="Unassembled WGS sequence"/>
</dbReference>
<dbReference type="OrthoDB" id="10603796at2759"/>
<dbReference type="EMBL" id="BMAO01023356">
    <property type="protein sequence ID" value="GFQ88150.1"/>
    <property type="molecule type" value="Genomic_DNA"/>
</dbReference>
<keyword evidence="2" id="KW-1185">Reference proteome</keyword>
<comment type="caution">
    <text evidence="1">The sequence shown here is derived from an EMBL/GenBank/DDBJ whole genome shotgun (WGS) entry which is preliminary data.</text>
</comment>
<protein>
    <submittedName>
        <fullName evidence="1">Uncharacterized protein</fullName>
    </submittedName>
</protein>
<dbReference type="AlphaFoldDB" id="A0A8X6FS72"/>
<reference evidence="1" key="1">
    <citation type="submission" date="2020-07" db="EMBL/GenBank/DDBJ databases">
        <title>Multicomponent nature underlies the extraordinary mechanical properties of spider dragline silk.</title>
        <authorList>
            <person name="Kono N."/>
            <person name="Nakamura H."/>
            <person name="Mori M."/>
            <person name="Yoshida Y."/>
            <person name="Ohtoshi R."/>
            <person name="Malay A.D."/>
            <person name="Moran D.A.P."/>
            <person name="Tomita M."/>
            <person name="Numata K."/>
            <person name="Arakawa K."/>
        </authorList>
    </citation>
    <scope>NUCLEOTIDE SEQUENCE</scope>
</reference>
<evidence type="ECO:0000313" key="1">
    <source>
        <dbReference type="EMBL" id="GFQ88150.1"/>
    </source>
</evidence>
<sequence length="124" mass="14313">MTLVEAIKGHDKNDACIISSAQTAEMMEFEDKKKVKKLKAKIVHDYNNTMGGVDKVDQQILQTTELKEHKAEMIIKRYFSISQTRNYIIPSLCLIQQQVRKIIGTTEKHKISRIFSYQDQLVLA</sequence>
<gene>
    <name evidence="1" type="ORF">TNCT_243061</name>
</gene>
<evidence type="ECO:0000313" key="2">
    <source>
        <dbReference type="Proteomes" id="UP000887116"/>
    </source>
</evidence>
<accession>A0A8X6FS72</accession>